<dbReference type="EMBL" id="JAATJV010421593">
    <property type="protein sequence ID" value="MBZ3888166.1"/>
    <property type="molecule type" value="Genomic_DNA"/>
</dbReference>
<dbReference type="InterPro" id="IPR001660">
    <property type="entry name" value="SAM"/>
</dbReference>
<dbReference type="Gene3D" id="1.10.150.50">
    <property type="entry name" value="Transcription Factor, Ets-1"/>
    <property type="match status" value="1"/>
</dbReference>
<dbReference type="PROSITE" id="PS50105">
    <property type="entry name" value="SAM_DOMAIN"/>
    <property type="match status" value="1"/>
</dbReference>
<feature type="compositionally biased region" description="Basic and acidic residues" evidence="1">
    <location>
        <begin position="178"/>
        <end position="196"/>
    </location>
</feature>
<dbReference type="PANTHER" id="PTHR46829:SF1">
    <property type="entry name" value="STERILE ALPHA MOTIF DOMAIN-CONTAINING PROTEIN 15"/>
    <property type="match status" value="1"/>
</dbReference>
<organism evidence="3 4">
    <name type="scientific">Sciurus carolinensis</name>
    <name type="common">Eastern gray squirrel</name>
    <dbReference type="NCBI Taxonomy" id="30640"/>
    <lineage>
        <taxon>Eukaryota</taxon>
        <taxon>Metazoa</taxon>
        <taxon>Chordata</taxon>
        <taxon>Craniata</taxon>
        <taxon>Vertebrata</taxon>
        <taxon>Euteleostomi</taxon>
        <taxon>Mammalia</taxon>
        <taxon>Eutheria</taxon>
        <taxon>Euarchontoglires</taxon>
        <taxon>Glires</taxon>
        <taxon>Rodentia</taxon>
        <taxon>Sciuromorpha</taxon>
        <taxon>Sciuridae</taxon>
        <taxon>Sciurinae</taxon>
        <taxon>Sciurini</taxon>
        <taxon>Sciurus</taxon>
    </lineage>
</organism>
<feature type="compositionally biased region" description="Basic and acidic residues" evidence="1">
    <location>
        <begin position="346"/>
        <end position="367"/>
    </location>
</feature>
<feature type="compositionally biased region" description="Basic and acidic residues" evidence="1">
    <location>
        <begin position="441"/>
        <end position="463"/>
    </location>
</feature>
<feature type="compositionally biased region" description="Basic and acidic residues" evidence="1">
    <location>
        <begin position="470"/>
        <end position="497"/>
    </location>
</feature>
<keyword evidence="4" id="KW-1185">Reference proteome</keyword>
<feature type="region of interest" description="Disordered" evidence="1">
    <location>
        <begin position="1"/>
        <end position="502"/>
    </location>
</feature>
<feature type="compositionally biased region" description="Basic and acidic residues" evidence="1">
    <location>
        <begin position="235"/>
        <end position="258"/>
    </location>
</feature>
<feature type="domain" description="SAM" evidence="2">
    <location>
        <begin position="602"/>
        <end position="665"/>
    </location>
</feature>
<name>A0AA41T7T4_SCICA</name>
<evidence type="ECO:0000313" key="3">
    <source>
        <dbReference type="EMBL" id="MBZ3888166.1"/>
    </source>
</evidence>
<accession>A0AA41T7T4</accession>
<feature type="compositionally biased region" description="Basic and acidic residues" evidence="1">
    <location>
        <begin position="107"/>
        <end position="118"/>
    </location>
</feature>
<feature type="compositionally biased region" description="Basic and acidic residues" evidence="1">
    <location>
        <begin position="373"/>
        <end position="410"/>
    </location>
</feature>
<dbReference type="SMART" id="SM00454">
    <property type="entry name" value="SAM"/>
    <property type="match status" value="1"/>
</dbReference>
<dbReference type="AlphaFoldDB" id="A0AA41T7T4"/>
<evidence type="ECO:0000313" key="4">
    <source>
        <dbReference type="Proteomes" id="UP001166674"/>
    </source>
</evidence>
<dbReference type="Proteomes" id="UP001166674">
    <property type="component" value="Unassembled WGS sequence"/>
</dbReference>
<gene>
    <name evidence="3" type="ORF">SUZIE_196595</name>
</gene>
<evidence type="ECO:0000256" key="1">
    <source>
        <dbReference type="SAM" id="MobiDB-lite"/>
    </source>
</evidence>
<dbReference type="InterPro" id="IPR013761">
    <property type="entry name" value="SAM/pointed_sf"/>
</dbReference>
<sequence>MAKVPQDYDSGSDENEKSEPERPVLSGLRELSGNAEPDTKTEAGPELPSENDQEPRPPETEKEEEPDIAKNVQPEPTRASKEEIPEETEVELSSQTDSGIPQVLKSETLREMGEELYKGLEAPVDEMPEEPHLEPQEEASSDVTEDVLTESDSETDIQLPKETKFEVPGATISTTRLEFLKEVPEESLKEQYKETGLEPPPEQSKLDFSNEKPKKSVEETYLQPTKMTEPEIPEETQRESTEQTKPEFPDQKPRKSTEEADLEPPEETKPEIPEEMQRKSTEEKVLEALKEVKSELPEEELRKSIKETSLEPSEKTTSEVLKETKRKSTEKKIPEIAEETGLVLPREIKPDVQEETQRQSTEEKVLEPTENTKPIDHKEKQKKSSEKIELAPPEKSESGKTIRESTEEKSLQPPEQSTSEFPKKKPRKSIEKTGQMLPQKTKPEVQEKRQTKPTEEKNRELPNKTKPRKPHTEFFKEGPESIKSKYSMEKDQLEHPKYQTMKVSLEETDTTFKEDYASRLLTQSEVESTSTDYETPQELHKMLQLNDINEFLNLPKTQTDFKKPFSEEKVTDLGQELKETVPSDKSPPERKEMEFQFEYLKWSPENVAEWISQLGFPQYKECFTTNFISGRKLIHVNCSNLPQMGITDFEDMKVISQHTRELLGIEEPLFSRSIRLPYRDNIGLFLEQKGHTGVKSDSLTFSEFVKAAGLQDYAPEITAPEENKAVNIAEM</sequence>
<protein>
    <submittedName>
        <fullName evidence="3">Sterile alpha motif domain-containing protein 15</fullName>
    </submittedName>
</protein>
<comment type="caution">
    <text evidence="3">The sequence shown here is derived from an EMBL/GenBank/DDBJ whole genome shotgun (WGS) entry which is preliminary data.</text>
</comment>
<dbReference type="PANTHER" id="PTHR46829">
    <property type="entry name" value="STERILE ALPHA MOTIF DOMAIN-CONTAINING PROTEIN 15"/>
    <property type="match status" value="1"/>
</dbReference>
<evidence type="ECO:0000259" key="2">
    <source>
        <dbReference type="PROSITE" id="PS50105"/>
    </source>
</evidence>
<dbReference type="CDD" id="cd09530">
    <property type="entry name" value="SAM_Samd14"/>
    <property type="match status" value="1"/>
</dbReference>
<feature type="compositionally biased region" description="Acidic residues" evidence="1">
    <location>
        <begin position="136"/>
        <end position="155"/>
    </location>
</feature>
<feature type="compositionally biased region" description="Basic and acidic residues" evidence="1">
    <location>
        <begin position="266"/>
        <end position="335"/>
    </location>
</feature>
<dbReference type="Pfam" id="PF07647">
    <property type="entry name" value="SAM_2"/>
    <property type="match status" value="1"/>
</dbReference>
<proteinExistence type="predicted"/>
<dbReference type="SUPFAM" id="SSF47769">
    <property type="entry name" value="SAM/Pointed domain"/>
    <property type="match status" value="1"/>
</dbReference>
<reference evidence="3" key="1">
    <citation type="submission" date="2020-03" db="EMBL/GenBank/DDBJ databases">
        <title>Studies in the Genomics of Life Span.</title>
        <authorList>
            <person name="Glass D."/>
        </authorList>
    </citation>
    <scope>NUCLEOTIDE SEQUENCE</scope>
    <source>
        <strain evidence="3">SUZIE</strain>
        <tissue evidence="3">Muscle</tissue>
    </source>
</reference>
<feature type="compositionally biased region" description="Basic and acidic residues" evidence="1">
    <location>
        <begin position="204"/>
        <end position="218"/>
    </location>
</feature>